<sequence>MNVISVDELKDKDLVIISRKQLHDFMIEVNVKTSVDKRVKWIDRKTAKAKYKVTAHWLRIAEKDPFSMLQVMNGKGPTSPKKYKESSIQDEQQRQSECY</sequence>
<reference evidence="2 3" key="1">
    <citation type="journal article" date="2016" name="Int. J. Syst. Evol. Microbiol.">
        <title>Polaribacter haliotis sp. nov., isolated from the gut of abalone Haliotis discus hannai.</title>
        <authorList>
            <person name="Kim Y.O."/>
            <person name="Park I.S."/>
            <person name="Park S."/>
            <person name="Nam B.H."/>
            <person name="Park J.M."/>
            <person name="Kim D.G."/>
            <person name="Yoon J.H."/>
        </authorList>
    </citation>
    <scope>NUCLEOTIDE SEQUENCE [LARGE SCALE GENOMIC DNA]</scope>
    <source>
        <strain evidence="2 3">KCTC 52418</strain>
    </source>
</reference>
<evidence type="ECO:0000313" key="3">
    <source>
        <dbReference type="Proteomes" id="UP000516764"/>
    </source>
</evidence>
<dbReference type="RefSeq" id="WP_088354325.1">
    <property type="nucleotide sequence ID" value="NZ_CP061813.1"/>
</dbReference>
<feature type="region of interest" description="Disordered" evidence="1">
    <location>
        <begin position="71"/>
        <end position="99"/>
    </location>
</feature>
<dbReference type="KEGG" id="phal:H9I45_14980"/>
<evidence type="ECO:0000256" key="1">
    <source>
        <dbReference type="SAM" id="MobiDB-lite"/>
    </source>
</evidence>
<proteinExistence type="predicted"/>
<accession>A0A7L8AF58</accession>
<dbReference type="EMBL" id="CP061813">
    <property type="protein sequence ID" value="QOD60622.1"/>
    <property type="molecule type" value="Genomic_DNA"/>
</dbReference>
<keyword evidence="3" id="KW-1185">Reference proteome</keyword>
<dbReference type="AlphaFoldDB" id="A0A7L8AF58"/>
<feature type="compositionally biased region" description="Basic and acidic residues" evidence="1">
    <location>
        <begin position="82"/>
        <end position="99"/>
    </location>
</feature>
<organism evidence="2 3">
    <name type="scientific">Polaribacter haliotis</name>
    <dbReference type="NCBI Taxonomy" id="1888915"/>
    <lineage>
        <taxon>Bacteria</taxon>
        <taxon>Pseudomonadati</taxon>
        <taxon>Bacteroidota</taxon>
        <taxon>Flavobacteriia</taxon>
        <taxon>Flavobacteriales</taxon>
        <taxon>Flavobacteriaceae</taxon>
    </lineage>
</organism>
<dbReference type="OrthoDB" id="9861556at2"/>
<dbReference type="Proteomes" id="UP000516764">
    <property type="component" value="Chromosome"/>
</dbReference>
<gene>
    <name evidence="2" type="ORF">H9I45_14980</name>
</gene>
<name>A0A7L8AF58_9FLAO</name>
<evidence type="ECO:0000313" key="2">
    <source>
        <dbReference type="EMBL" id="QOD60622.1"/>
    </source>
</evidence>
<protein>
    <submittedName>
        <fullName evidence="2">Uncharacterized protein</fullName>
    </submittedName>
</protein>